<dbReference type="OrthoDB" id="5855668at2759"/>
<reference evidence="1" key="1">
    <citation type="submission" date="2025-08" db="UniProtKB">
        <authorList>
            <consortium name="Ensembl"/>
        </authorList>
    </citation>
    <scope>IDENTIFICATION</scope>
</reference>
<name>A0A8C6YDK0_NAJNA</name>
<dbReference type="Proteomes" id="UP000694559">
    <property type="component" value="Unplaced"/>
</dbReference>
<proteinExistence type="predicted"/>
<evidence type="ECO:0000313" key="2">
    <source>
        <dbReference type="Proteomes" id="UP000694559"/>
    </source>
</evidence>
<dbReference type="InterPro" id="IPR035892">
    <property type="entry name" value="C2_domain_sf"/>
</dbReference>
<evidence type="ECO:0000313" key="1">
    <source>
        <dbReference type="Ensembl" id="ENSNNAP00000028167.1"/>
    </source>
</evidence>
<dbReference type="Ensembl" id="ENSNNAT00000029515.1">
    <property type="protein sequence ID" value="ENSNNAP00000028167.1"/>
    <property type="gene ID" value="ENSNNAG00000018164.1"/>
</dbReference>
<reference evidence="1" key="2">
    <citation type="submission" date="2025-09" db="UniProtKB">
        <authorList>
            <consortium name="Ensembl"/>
        </authorList>
    </citation>
    <scope>IDENTIFICATION</scope>
</reference>
<sequence length="110" mass="12271">MFGPEKLLGQLPKLERYGNMASVGDFNPVSANVPATRVEISVSCRNLLDRDTFSKSDPICVLYTQGMGNKEWREVMKFLLSSKLYLSLSLHQLLLVLHSGALENKLNSSL</sequence>
<organism evidence="1 2">
    <name type="scientific">Naja naja</name>
    <name type="common">Indian cobra</name>
    <dbReference type="NCBI Taxonomy" id="35670"/>
    <lineage>
        <taxon>Eukaryota</taxon>
        <taxon>Metazoa</taxon>
        <taxon>Chordata</taxon>
        <taxon>Craniata</taxon>
        <taxon>Vertebrata</taxon>
        <taxon>Euteleostomi</taxon>
        <taxon>Lepidosauria</taxon>
        <taxon>Squamata</taxon>
        <taxon>Bifurcata</taxon>
        <taxon>Unidentata</taxon>
        <taxon>Episquamata</taxon>
        <taxon>Toxicofera</taxon>
        <taxon>Serpentes</taxon>
        <taxon>Colubroidea</taxon>
        <taxon>Elapidae</taxon>
        <taxon>Elapinae</taxon>
        <taxon>Naja</taxon>
    </lineage>
</organism>
<dbReference type="AlphaFoldDB" id="A0A8C6YDK0"/>
<accession>A0A8C6YDK0</accession>
<protein>
    <submittedName>
        <fullName evidence="1">Uncharacterized protein</fullName>
    </submittedName>
</protein>
<dbReference type="SUPFAM" id="SSF49562">
    <property type="entry name" value="C2 domain (Calcium/lipid-binding domain, CaLB)"/>
    <property type="match status" value="1"/>
</dbReference>
<keyword evidence="2" id="KW-1185">Reference proteome</keyword>
<dbReference type="GeneTree" id="ENSGT00940000159679"/>